<dbReference type="GO" id="GO:0016705">
    <property type="term" value="F:oxidoreductase activity, acting on paired donors, with incorporation or reduction of molecular oxygen"/>
    <property type="evidence" value="ECO:0007669"/>
    <property type="project" value="InterPro"/>
</dbReference>
<evidence type="ECO:0000256" key="6">
    <source>
        <dbReference type="ARBA" id="ARBA00022723"/>
    </source>
</evidence>
<keyword evidence="9 12" id="KW-0408">Iron</keyword>
<dbReference type="GO" id="GO:0004497">
    <property type="term" value="F:monooxygenase activity"/>
    <property type="evidence" value="ECO:0007669"/>
    <property type="project" value="UniProtKB-KW"/>
</dbReference>
<protein>
    <recommendedName>
        <fullName evidence="16">Cytochrome P450</fullName>
    </recommendedName>
</protein>
<evidence type="ECO:0000256" key="10">
    <source>
        <dbReference type="ARBA" id="ARBA00023033"/>
    </source>
</evidence>
<comment type="subcellular location">
    <subcellularLocation>
        <location evidence="2">Membrane</location>
        <topology evidence="2">Single-pass membrane protein</topology>
    </subcellularLocation>
</comment>
<keyword evidence="8 13" id="KW-0560">Oxidoreductase</keyword>
<dbReference type="Gene3D" id="1.10.630.10">
    <property type="entry name" value="Cytochrome P450"/>
    <property type="match status" value="1"/>
</dbReference>
<accession>A0A2C9UP60</accession>
<evidence type="ECO:0000256" key="3">
    <source>
        <dbReference type="ARBA" id="ARBA00010617"/>
    </source>
</evidence>
<evidence type="ECO:0000313" key="15">
    <source>
        <dbReference type="EMBL" id="OAY32475.1"/>
    </source>
</evidence>
<dbReference type="GO" id="GO:0016020">
    <property type="term" value="C:membrane"/>
    <property type="evidence" value="ECO:0007669"/>
    <property type="project" value="UniProtKB-SubCell"/>
</dbReference>
<dbReference type="PRINTS" id="PR00463">
    <property type="entry name" value="EP450I"/>
</dbReference>
<keyword evidence="7 14" id="KW-1133">Transmembrane helix</keyword>
<keyword evidence="6 12" id="KW-0479">Metal-binding</keyword>
<dbReference type="InterPro" id="IPR036396">
    <property type="entry name" value="Cyt_P450_sf"/>
</dbReference>
<dbReference type="InterPro" id="IPR002401">
    <property type="entry name" value="Cyt_P450_E_grp-I"/>
</dbReference>
<dbReference type="InterPro" id="IPR001128">
    <property type="entry name" value="Cyt_P450"/>
</dbReference>
<dbReference type="PROSITE" id="PS00086">
    <property type="entry name" value="CYTOCHROME_P450"/>
    <property type="match status" value="1"/>
</dbReference>
<dbReference type="OrthoDB" id="1470350at2759"/>
<evidence type="ECO:0000256" key="14">
    <source>
        <dbReference type="SAM" id="Phobius"/>
    </source>
</evidence>
<dbReference type="CDD" id="cd11064">
    <property type="entry name" value="CYP86A"/>
    <property type="match status" value="1"/>
</dbReference>
<dbReference type="PRINTS" id="PR00385">
    <property type="entry name" value="P450"/>
</dbReference>
<reference evidence="15" key="1">
    <citation type="submission" date="2016-02" db="EMBL/GenBank/DDBJ databases">
        <title>WGS assembly of Manihot esculenta.</title>
        <authorList>
            <person name="Bredeson J.V."/>
            <person name="Prochnik S.E."/>
            <person name="Lyons J.B."/>
            <person name="Schmutz J."/>
            <person name="Grimwood J."/>
            <person name="Vrebalov J."/>
            <person name="Bart R.S."/>
            <person name="Amuge T."/>
            <person name="Ferguson M.E."/>
            <person name="Green R."/>
            <person name="Putnam N."/>
            <person name="Stites J."/>
            <person name="Rounsley S."/>
            <person name="Rokhsar D.S."/>
        </authorList>
    </citation>
    <scope>NUCLEOTIDE SEQUENCE [LARGE SCALE GENOMIC DNA]</scope>
    <source>
        <tissue evidence="15">Leaf</tissue>
    </source>
</reference>
<dbReference type="InterPro" id="IPR017972">
    <property type="entry name" value="Cyt_P450_CS"/>
</dbReference>
<dbReference type="FunFam" id="1.10.630.10:FF:000044">
    <property type="entry name" value="Cytochrome P450"/>
    <property type="match status" value="1"/>
</dbReference>
<sequence length="545" mass="62767">MTKGPRILTQTETTMARNIFFSAMEWVYAYSSFWDVALALMGLFVFSCIRERLTNKGPMLWPVLGVIPTMFLHINDTLSFATGALINSGGTFRYRGVWMGGSHGVMTADPVNIEYMLKTNFNNFPKGKYYRDRFQDLLGDGIFNADDELWKDQRRTAKTEMHSSRFFAHSYQTMQDLVHLKLLRLTEKLVKCGDSFDLQEILLRFTFDNICIAAFGVDPGCLNLDLPQVPFAKAFEEATELTLFRFLMPPFIWKSMKFLGIGYEKKLSAAIKTVHEFAEETVKDRQHELIKLGNLNDHSDLLSRLMDIEYNEKGKNKQLQFSDKYFRDFCVSFILAGRDTTSVALAWFFWLVHNNPEVENNILREINEILGHRMCEKEDDDIVFTVEELKNMVYLQAALSESMRLYPSVPTEMKEVIEDDVLPDGSTLKKGARVLYCIFSMARMEAIWGKDCVEFKPERWIKEGKFVSENQFKYAVFNAGPRLCLGKKFAYMQMKMVAASILLRYSVKVVEGHDVAPKMTTTLYMKNGLLVTLKPRLLPAVHFTA</sequence>
<evidence type="ECO:0000256" key="11">
    <source>
        <dbReference type="ARBA" id="ARBA00023136"/>
    </source>
</evidence>
<feature type="binding site" description="axial binding residue" evidence="12">
    <location>
        <position position="484"/>
    </location>
    <ligand>
        <name>heme</name>
        <dbReference type="ChEBI" id="CHEBI:30413"/>
    </ligand>
    <ligandPart>
        <name>Fe</name>
        <dbReference type="ChEBI" id="CHEBI:18248"/>
    </ligandPart>
</feature>
<evidence type="ECO:0000256" key="2">
    <source>
        <dbReference type="ARBA" id="ARBA00004167"/>
    </source>
</evidence>
<keyword evidence="11 14" id="KW-0472">Membrane</keyword>
<evidence type="ECO:0000256" key="13">
    <source>
        <dbReference type="RuleBase" id="RU000461"/>
    </source>
</evidence>
<evidence type="ECO:0000256" key="1">
    <source>
        <dbReference type="ARBA" id="ARBA00001971"/>
    </source>
</evidence>
<evidence type="ECO:0008006" key="16">
    <source>
        <dbReference type="Google" id="ProtNLM"/>
    </source>
</evidence>
<dbReference type="PANTHER" id="PTHR24296">
    <property type="entry name" value="CYTOCHROME P450"/>
    <property type="match status" value="1"/>
</dbReference>
<evidence type="ECO:0000256" key="12">
    <source>
        <dbReference type="PIRSR" id="PIRSR602401-1"/>
    </source>
</evidence>
<comment type="cofactor">
    <cofactor evidence="1 12">
        <name>heme</name>
        <dbReference type="ChEBI" id="CHEBI:30413"/>
    </cofactor>
</comment>
<keyword evidence="10 13" id="KW-0503">Monooxygenase</keyword>
<keyword evidence="4 12" id="KW-0349">Heme</keyword>
<evidence type="ECO:0000256" key="4">
    <source>
        <dbReference type="ARBA" id="ARBA00022617"/>
    </source>
</evidence>
<keyword evidence="5 14" id="KW-0812">Transmembrane</keyword>
<proteinExistence type="inferred from homology"/>
<dbReference type="GO" id="GO:0005506">
    <property type="term" value="F:iron ion binding"/>
    <property type="evidence" value="ECO:0007669"/>
    <property type="project" value="InterPro"/>
</dbReference>
<evidence type="ECO:0000256" key="9">
    <source>
        <dbReference type="ARBA" id="ARBA00023004"/>
    </source>
</evidence>
<dbReference type="Pfam" id="PF00067">
    <property type="entry name" value="p450"/>
    <property type="match status" value="1"/>
</dbReference>
<dbReference type="STRING" id="3983.A0A2C9UP60"/>
<organism evidence="15">
    <name type="scientific">Manihot esculenta</name>
    <name type="common">Cassava</name>
    <name type="synonym">Jatropha manihot</name>
    <dbReference type="NCBI Taxonomy" id="3983"/>
    <lineage>
        <taxon>Eukaryota</taxon>
        <taxon>Viridiplantae</taxon>
        <taxon>Streptophyta</taxon>
        <taxon>Embryophyta</taxon>
        <taxon>Tracheophyta</taxon>
        <taxon>Spermatophyta</taxon>
        <taxon>Magnoliopsida</taxon>
        <taxon>eudicotyledons</taxon>
        <taxon>Gunneridae</taxon>
        <taxon>Pentapetalae</taxon>
        <taxon>rosids</taxon>
        <taxon>fabids</taxon>
        <taxon>Malpighiales</taxon>
        <taxon>Euphorbiaceae</taxon>
        <taxon>Crotonoideae</taxon>
        <taxon>Manihoteae</taxon>
        <taxon>Manihot</taxon>
    </lineage>
</organism>
<dbReference type="GO" id="GO:0020037">
    <property type="term" value="F:heme binding"/>
    <property type="evidence" value="ECO:0007669"/>
    <property type="project" value="InterPro"/>
</dbReference>
<evidence type="ECO:0000256" key="8">
    <source>
        <dbReference type="ARBA" id="ARBA00023002"/>
    </source>
</evidence>
<dbReference type="GO" id="GO:0006629">
    <property type="term" value="P:lipid metabolic process"/>
    <property type="evidence" value="ECO:0007669"/>
    <property type="project" value="UniProtKB-ARBA"/>
</dbReference>
<gene>
    <name evidence="15" type="ORF">MANES_13G020700</name>
</gene>
<dbReference type="AlphaFoldDB" id="A0A2C9UP60"/>
<comment type="similarity">
    <text evidence="3 13">Belongs to the cytochrome P450 family.</text>
</comment>
<dbReference type="SUPFAM" id="SSF48264">
    <property type="entry name" value="Cytochrome P450"/>
    <property type="match status" value="1"/>
</dbReference>
<dbReference type="EMBL" id="CM004399">
    <property type="protein sequence ID" value="OAY32475.1"/>
    <property type="molecule type" value="Genomic_DNA"/>
</dbReference>
<name>A0A2C9UP60_MANES</name>
<feature type="transmembrane region" description="Helical" evidence="14">
    <location>
        <begin position="27"/>
        <end position="49"/>
    </location>
</feature>
<evidence type="ECO:0000256" key="7">
    <source>
        <dbReference type="ARBA" id="ARBA00022989"/>
    </source>
</evidence>
<evidence type="ECO:0000256" key="5">
    <source>
        <dbReference type="ARBA" id="ARBA00022692"/>
    </source>
</evidence>